<comment type="caution">
    <text evidence="1">The sequence shown here is derived from an EMBL/GenBank/DDBJ whole genome shotgun (WGS) entry which is preliminary data.</text>
</comment>
<keyword evidence="2" id="KW-1185">Reference proteome</keyword>
<dbReference type="EMBL" id="WTXG01000226">
    <property type="protein sequence ID" value="KAI0290404.1"/>
    <property type="molecule type" value="Genomic_DNA"/>
</dbReference>
<evidence type="ECO:0000313" key="1">
    <source>
        <dbReference type="EMBL" id="KAI0290404.1"/>
    </source>
</evidence>
<evidence type="ECO:0000313" key="2">
    <source>
        <dbReference type="Proteomes" id="UP001203297"/>
    </source>
</evidence>
<proteinExistence type="predicted"/>
<name>A0AAD4LTJ9_9AGAM</name>
<dbReference type="Proteomes" id="UP001203297">
    <property type="component" value="Unassembled WGS sequence"/>
</dbReference>
<protein>
    <submittedName>
        <fullName evidence="1">Uncharacterized protein</fullName>
    </submittedName>
</protein>
<accession>A0AAD4LTJ9</accession>
<sequence>MIGVVCNVSRHSNGMEKWPERKLTLGGTSRRRRDQKAVRQSRRNQCHLSPERLDQMPKPVFLSLNSNATPVDKASESLGFGRCDSGSFEIIGTRQLMAPHNMDLKLGTYHNGLVLTIFFASRFERCFYYIEGQEKVLGWLISAHVSRPWRYIAKTNPLLWRRIIFNIGLC</sequence>
<reference evidence="1" key="1">
    <citation type="journal article" date="2022" name="New Phytol.">
        <title>Evolutionary transition to the ectomycorrhizal habit in the genomes of a hyperdiverse lineage of mushroom-forming fungi.</title>
        <authorList>
            <person name="Looney B."/>
            <person name="Miyauchi S."/>
            <person name="Morin E."/>
            <person name="Drula E."/>
            <person name="Courty P.E."/>
            <person name="Kohler A."/>
            <person name="Kuo A."/>
            <person name="LaButti K."/>
            <person name="Pangilinan J."/>
            <person name="Lipzen A."/>
            <person name="Riley R."/>
            <person name="Andreopoulos W."/>
            <person name="He G."/>
            <person name="Johnson J."/>
            <person name="Nolan M."/>
            <person name="Tritt A."/>
            <person name="Barry K.W."/>
            <person name="Grigoriev I.V."/>
            <person name="Nagy L.G."/>
            <person name="Hibbett D."/>
            <person name="Henrissat B."/>
            <person name="Matheny P.B."/>
            <person name="Labbe J."/>
            <person name="Martin F.M."/>
        </authorList>
    </citation>
    <scope>NUCLEOTIDE SEQUENCE</scope>
    <source>
        <strain evidence="1">BPL690</strain>
    </source>
</reference>
<dbReference type="AlphaFoldDB" id="A0AAD4LTJ9"/>
<gene>
    <name evidence="1" type="ORF">B0F90DRAFT_607720</name>
</gene>
<organism evidence="1 2">
    <name type="scientific">Multifurca ochricompacta</name>
    <dbReference type="NCBI Taxonomy" id="376703"/>
    <lineage>
        <taxon>Eukaryota</taxon>
        <taxon>Fungi</taxon>
        <taxon>Dikarya</taxon>
        <taxon>Basidiomycota</taxon>
        <taxon>Agaricomycotina</taxon>
        <taxon>Agaricomycetes</taxon>
        <taxon>Russulales</taxon>
        <taxon>Russulaceae</taxon>
        <taxon>Multifurca</taxon>
    </lineage>
</organism>